<feature type="transmembrane region" description="Helical" evidence="8">
    <location>
        <begin position="294"/>
        <end position="315"/>
    </location>
</feature>
<dbReference type="Pfam" id="PF07690">
    <property type="entry name" value="MFS_1"/>
    <property type="match status" value="1"/>
</dbReference>
<keyword evidence="5 8" id="KW-1133">Transmembrane helix</keyword>
<evidence type="ECO:0000256" key="8">
    <source>
        <dbReference type="SAM" id="Phobius"/>
    </source>
</evidence>
<feature type="transmembrane region" description="Helical" evidence="8">
    <location>
        <begin position="87"/>
        <end position="104"/>
    </location>
</feature>
<dbReference type="InterPro" id="IPR020846">
    <property type="entry name" value="MFS_dom"/>
</dbReference>
<sequence length="535" mass="57633">MAHQDTQKNAQPKTVVLDVPDAKAQAPVGLEEALEITGYGRFNNKLLVGLWLAMAVQNFVGSDIAYSLPAAECDLNLTTLEKGQINAAMYVGMMLTAFVWGALSDMLGRKSLLLTAYFALAATATFQAFVSSSLIFIICRVVLGALLIGPASIALTFAGELLGPQYRSKVFMWSGVMQAISGTAHAGLAMWVIPLQFDLLRSWRAFMLVTALTSLCAGLFILLLPESPKYLAARGRPDDALRVLAGIFAENTRLPAATYPVKTLQLKNLRNSDEPANPFLAIVHQFGKLCRKPFLVPLGFVLAMQPLILFCQNTIRMWVPQMFAQMDRDAALGVTGREVCSVLEDDRPSVGGNATLTLADCDSYSVDASVYLNSIIIMSCRAGFQLAASFIIRPVGAKAVLITTLSVAGSMLVAWPWANTPALVLAVACIFEGCANTAFTTVLNIIVELFPTGVRSSAFSLSNFSGRSGSMVGNVVIPMLFVSNCSLAFWIGAVTFYVCALTAMFKPKPAFTPTPSTGLADRIHTANEARRRHTK</sequence>
<evidence type="ECO:0000256" key="6">
    <source>
        <dbReference type="ARBA" id="ARBA00023136"/>
    </source>
</evidence>
<feature type="transmembrane region" description="Helical" evidence="8">
    <location>
        <begin position="370"/>
        <end position="392"/>
    </location>
</feature>
<evidence type="ECO:0000256" key="2">
    <source>
        <dbReference type="ARBA" id="ARBA00008335"/>
    </source>
</evidence>
<dbReference type="OrthoDB" id="3936150at2759"/>
<keyword evidence="3" id="KW-0813">Transport</keyword>
<evidence type="ECO:0000256" key="4">
    <source>
        <dbReference type="ARBA" id="ARBA00022692"/>
    </source>
</evidence>
<dbReference type="RefSeq" id="XP_034244527.1">
    <property type="nucleotide sequence ID" value="XM_034388636.1"/>
</dbReference>
<dbReference type="AlphaFoldDB" id="A0A6P8ZAY4"/>
<evidence type="ECO:0000256" key="7">
    <source>
        <dbReference type="SAM" id="MobiDB-lite"/>
    </source>
</evidence>
<feature type="transmembrane region" description="Helical" evidence="8">
    <location>
        <begin position="135"/>
        <end position="158"/>
    </location>
</feature>
<name>A0A6P8ZAY4_THRPL</name>
<comment type="subcellular location">
    <subcellularLocation>
        <location evidence="1">Membrane</location>
        <topology evidence="1">Multi-pass membrane protein</topology>
    </subcellularLocation>
</comment>
<organism evidence="11">
    <name type="scientific">Thrips palmi</name>
    <name type="common">Melon thrips</name>
    <dbReference type="NCBI Taxonomy" id="161013"/>
    <lineage>
        <taxon>Eukaryota</taxon>
        <taxon>Metazoa</taxon>
        <taxon>Ecdysozoa</taxon>
        <taxon>Arthropoda</taxon>
        <taxon>Hexapoda</taxon>
        <taxon>Insecta</taxon>
        <taxon>Pterygota</taxon>
        <taxon>Neoptera</taxon>
        <taxon>Paraneoptera</taxon>
        <taxon>Thysanoptera</taxon>
        <taxon>Terebrantia</taxon>
        <taxon>Thripoidea</taxon>
        <taxon>Thripidae</taxon>
        <taxon>Thrips</taxon>
    </lineage>
</organism>
<dbReference type="InterPro" id="IPR005828">
    <property type="entry name" value="MFS_sugar_transport-like"/>
</dbReference>
<gene>
    <name evidence="11" type="primary">LOC117647111</name>
</gene>
<dbReference type="KEGG" id="tpal:117647111"/>
<keyword evidence="6 8" id="KW-0472">Membrane</keyword>
<dbReference type="Pfam" id="PF00083">
    <property type="entry name" value="Sugar_tr"/>
    <property type="match status" value="1"/>
</dbReference>
<evidence type="ECO:0000256" key="3">
    <source>
        <dbReference type="ARBA" id="ARBA00022448"/>
    </source>
</evidence>
<evidence type="ECO:0000313" key="10">
    <source>
        <dbReference type="Proteomes" id="UP000515158"/>
    </source>
</evidence>
<keyword evidence="10" id="KW-1185">Reference proteome</keyword>
<dbReference type="PANTHER" id="PTHR23511:SF36">
    <property type="entry name" value="EG:BACR7A4.13 PROTEIN-RELATED"/>
    <property type="match status" value="1"/>
</dbReference>
<evidence type="ECO:0000313" key="11">
    <source>
        <dbReference type="RefSeq" id="XP_034244527.1"/>
    </source>
</evidence>
<evidence type="ECO:0000259" key="9">
    <source>
        <dbReference type="PROSITE" id="PS50850"/>
    </source>
</evidence>
<feature type="transmembrane region" description="Helical" evidence="8">
    <location>
        <begin position="46"/>
        <end position="67"/>
    </location>
</feature>
<feature type="transmembrane region" description="Helical" evidence="8">
    <location>
        <begin position="170"/>
        <end position="193"/>
    </location>
</feature>
<dbReference type="SUPFAM" id="SSF103473">
    <property type="entry name" value="MFS general substrate transporter"/>
    <property type="match status" value="1"/>
</dbReference>
<dbReference type="PANTHER" id="PTHR23511">
    <property type="entry name" value="SYNAPTIC VESICLE GLYCOPROTEIN 2"/>
    <property type="match status" value="1"/>
</dbReference>
<feature type="transmembrane region" description="Helical" evidence="8">
    <location>
        <begin position="399"/>
        <end position="418"/>
    </location>
</feature>
<reference evidence="11" key="1">
    <citation type="submission" date="2025-08" db="UniProtKB">
        <authorList>
            <consortium name="RefSeq"/>
        </authorList>
    </citation>
    <scope>IDENTIFICATION</scope>
    <source>
        <tissue evidence="11">Total insect</tissue>
    </source>
</reference>
<accession>A0A6P8ZAY4</accession>
<dbReference type="PROSITE" id="PS50850">
    <property type="entry name" value="MFS"/>
    <property type="match status" value="1"/>
</dbReference>
<feature type="transmembrane region" description="Helical" evidence="8">
    <location>
        <begin position="487"/>
        <end position="505"/>
    </location>
</feature>
<protein>
    <submittedName>
        <fullName evidence="11">Arabinose-proton symporter-like</fullName>
    </submittedName>
</protein>
<feature type="region of interest" description="Disordered" evidence="7">
    <location>
        <begin position="516"/>
        <end position="535"/>
    </location>
</feature>
<evidence type="ECO:0000256" key="5">
    <source>
        <dbReference type="ARBA" id="ARBA00022989"/>
    </source>
</evidence>
<dbReference type="InterPro" id="IPR011701">
    <property type="entry name" value="MFS"/>
</dbReference>
<evidence type="ECO:0000256" key="1">
    <source>
        <dbReference type="ARBA" id="ARBA00004141"/>
    </source>
</evidence>
<dbReference type="Proteomes" id="UP000515158">
    <property type="component" value="Unplaced"/>
</dbReference>
<dbReference type="GO" id="GO:0016020">
    <property type="term" value="C:membrane"/>
    <property type="evidence" value="ECO:0007669"/>
    <property type="project" value="UniProtKB-SubCell"/>
</dbReference>
<dbReference type="GeneID" id="117647111"/>
<dbReference type="GO" id="GO:0022857">
    <property type="term" value="F:transmembrane transporter activity"/>
    <property type="evidence" value="ECO:0007669"/>
    <property type="project" value="InterPro"/>
</dbReference>
<feature type="domain" description="Major facilitator superfamily (MFS) profile" evidence="9">
    <location>
        <begin position="46"/>
        <end position="511"/>
    </location>
</feature>
<feature type="transmembrane region" description="Helical" evidence="8">
    <location>
        <begin position="111"/>
        <end position="129"/>
    </location>
</feature>
<feature type="transmembrane region" description="Helical" evidence="8">
    <location>
        <begin position="205"/>
        <end position="224"/>
    </location>
</feature>
<proteinExistence type="inferred from homology"/>
<dbReference type="InParanoid" id="A0A6P8ZAY4"/>
<dbReference type="InterPro" id="IPR036259">
    <property type="entry name" value="MFS_trans_sf"/>
</dbReference>
<comment type="similarity">
    <text evidence="2">Belongs to the major facilitator superfamily.</text>
</comment>
<dbReference type="Gene3D" id="1.20.1250.20">
    <property type="entry name" value="MFS general substrate transporter like domains"/>
    <property type="match status" value="1"/>
</dbReference>
<keyword evidence="4 8" id="KW-0812">Transmembrane</keyword>